<evidence type="ECO:0000256" key="4">
    <source>
        <dbReference type="ARBA" id="ARBA00022475"/>
    </source>
</evidence>
<proteinExistence type="inferred from homology"/>
<comment type="similarity">
    <text evidence="2">Belongs to the binding-protein-dependent transport system permease family. FecCD subfamily.</text>
</comment>
<reference evidence="9 10" key="1">
    <citation type="submission" date="2022-03" db="EMBL/GenBank/DDBJ databases">
        <title>Novel taxa within the pig intestine.</title>
        <authorList>
            <person name="Wylensek D."/>
            <person name="Bishof K."/>
            <person name="Afrizal A."/>
            <person name="Clavel T."/>
        </authorList>
    </citation>
    <scope>NUCLEOTIDE SEQUENCE [LARGE SCALE GENOMIC DNA]</scope>
    <source>
        <strain evidence="9 10">CLA-KB-P133</strain>
    </source>
</reference>
<dbReference type="AlphaFoldDB" id="A0AB35U993"/>
<feature type="transmembrane region" description="Helical" evidence="8">
    <location>
        <begin position="202"/>
        <end position="221"/>
    </location>
</feature>
<dbReference type="GO" id="GO:0005886">
    <property type="term" value="C:plasma membrane"/>
    <property type="evidence" value="ECO:0007669"/>
    <property type="project" value="UniProtKB-SubCell"/>
</dbReference>
<comment type="caution">
    <text evidence="9">The sequence shown here is derived from an EMBL/GenBank/DDBJ whole genome shotgun (WGS) entry which is preliminary data.</text>
</comment>
<evidence type="ECO:0000256" key="5">
    <source>
        <dbReference type="ARBA" id="ARBA00022692"/>
    </source>
</evidence>
<dbReference type="RefSeq" id="WP_370596394.1">
    <property type="nucleotide sequence ID" value="NZ_JALBUR010000025.1"/>
</dbReference>
<keyword evidence="5 8" id="KW-0812">Transmembrane</keyword>
<sequence>MLKQDGRKTYPWIMAAGIVLLVICTCIALGTGQYHVPIKDVISILMGHGSQLANAEKVILNLRLPRIFFSMLAGAGLGASGAAFQSLFANPLATPDTLGTASGASFGAALGILLGMNSAGIEMLAMLAGIGAVLLVFLVGRSRNNTSSTMIMVVLAGLVISSLFNAMVSFVKYIADPNDVLPSITFWLMGSFSGITVRSLRLLSPLLASGTILLFLMRNRLNTLSLPEEEAKSLGINLPLTRGLVILASAGVTASIVAGCGLIGWVGLLIPHMCRMLFGNNNARMIPGSIVFGALFMLITDTVARTLTAAEIPVSILTSLIGAPLFIFLLKKTGGIVS</sequence>
<keyword evidence="10" id="KW-1185">Reference proteome</keyword>
<evidence type="ECO:0000313" key="10">
    <source>
        <dbReference type="Proteomes" id="UP001286174"/>
    </source>
</evidence>
<feature type="transmembrane region" description="Helical" evidence="8">
    <location>
        <begin position="12"/>
        <end position="30"/>
    </location>
</feature>
<dbReference type="FunFam" id="1.10.3470.10:FF:000001">
    <property type="entry name" value="Vitamin B12 ABC transporter permease BtuC"/>
    <property type="match status" value="1"/>
</dbReference>
<gene>
    <name evidence="9" type="ORF">MOZ60_08745</name>
</gene>
<evidence type="ECO:0000256" key="1">
    <source>
        <dbReference type="ARBA" id="ARBA00004651"/>
    </source>
</evidence>
<keyword evidence="3" id="KW-0813">Transport</keyword>
<dbReference type="PANTHER" id="PTHR30472">
    <property type="entry name" value="FERRIC ENTEROBACTIN TRANSPORT SYSTEM PERMEASE PROTEIN"/>
    <property type="match status" value="1"/>
</dbReference>
<feature type="transmembrane region" description="Helical" evidence="8">
    <location>
        <begin position="108"/>
        <end position="139"/>
    </location>
</feature>
<name>A0AB35U993_9FIRM</name>
<evidence type="ECO:0000256" key="7">
    <source>
        <dbReference type="ARBA" id="ARBA00023136"/>
    </source>
</evidence>
<evidence type="ECO:0000256" key="6">
    <source>
        <dbReference type="ARBA" id="ARBA00022989"/>
    </source>
</evidence>
<accession>A0AB35U993</accession>
<organism evidence="9 10">
    <name type="scientific">Grylomicrobium aquisgranensis</name>
    <dbReference type="NCBI Taxonomy" id="2926318"/>
    <lineage>
        <taxon>Bacteria</taxon>
        <taxon>Bacillati</taxon>
        <taxon>Bacillota</taxon>
        <taxon>Erysipelotrichia</taxon>
        <taxon>Erysipelotrichales</taxon>
        <taxon>Erysipelotrichaceae</taxon>
        <taxon>Grylomicrobium</taxon>
    </lineage>
</organism>
<dbReference type="CDD" id="cd06550">
    <property type="entry name" value="TM_ABC_iron-siderophores_like"/>
    <property type="match status" value="1"/>
</dbReference>
<feature type="transmembrane region" description="Helical" evidence="8">
    <location>
        <begin position="67"/>
        <end position="88"/>
    </location>
</feature>
<dbReference type="Proteomes" id="UP001286174">
    <property type="component" value="Unassembled WGS sequence"/>
</dbReference>
<dbReference type="InterPro" id="IPR000522">
    <property type="entry name" value="ABC_transptr_permease_BtuC"/>
</dbReference>
<evidence type="ECO:0000256" key="3">
    <source>
        <dbReference type="ARBA" id="ARBA00022448"/>
    </source>
</evidence>
<dbReference type="InterPro" id="IPR037294">
    <property type="entry name" value="ABC_BtuC-like"/>
</dbReference>
<dbReference type="Gene3D" id="1.10.3470.10">
    <property type="entry name" value="ABC transporter involved in vitamin B12 uptake, BtuC"/>
    <property type="match status" value="1"/>
</dbReference>
<dbReference type="GO" id="GO:0033214">
    <property type="term" value="P:siderophore-iron import into cell"/>
    <property type="evidence" value="ECO:0007669"/>
    <property type="project" value="TreeGrafter"/>
</dbReference>
<comment type="subcellular location">
    <subcellularLocation>
        <location evidence="1">Cell membrane</location>
        <topology evidence="1">Multi-pass membrane protein</topology>
    </subcellularLocation>
</comment>
<evidence type="ECO:0000256" key="2">
    <source>
        <dbReference type="ARBA" id="ARBA00007935"/>
    </source>
</evidence>
<feature type="transmembrane region" description="Helical" evidence="8">
    <location>
        <begin position="241"/>
        <end position="270"/>
    </location>
</feature>
<dbReference type="PANTHER" id="PTHR30472:SF70">
    <property type="entry name" value="MOLYBDATE IMPORT SYSTEM PERMEASE PROTEIN MOLB"/>
    <property type="match status" value="1"/>
</dbReference>
<feature type="transmembrane region" description="Helical" evidence="8">
    <location>
        <begin position="312"/>
        <end position="330"/>
    </location>
</feature>
<keyword evidence="4" id="KW-1003">Cell membrane</keyword>
<evidence type="ECO:0000256" key="8">
    <source>
        <dbReference type="SAM" id="Phobius"/>
    </source>
</evidence>
<evidence type="ECO:0000313" key="9">
    <source>
        <dbReference type="EMBL" id="MDX8420179.1"/>
    </source>
</evidence>
<dbReference type="SUPFAM" id="SSF81345">
    <property type="entry name" value="ABC transporter involved in vitamin B12 uptake, BtuC"/>
    <property type="match status" value="1"/>
</dbReference>
<feature type="transmembrane region" description="Helical" evidence="8">
    <location>
        <begin position="151"/>
        <end position="174"/>
    </location>
</feature>
<dbReference type="GO" id="GO:0022857">
    <property type="term" value="F:transmembrane transporter activity"/>
    <property type="evidence" value="ECO:0007669"/>
    <property type="project" value="InterPro"/>
</dbReference>
<dbReference type="EMBL" id="JALBUR010000025">
    <property type="protein sequence ID" value="MDX8420179.1"/>
    <property type="molecule type" value="Genomic_DNA"/>
</dbReference>
<dbReference type="Pfam" id="PF01032">
    <property type="entry name" value="FecCD"/>
    <property type="match status" value="1"/>
</dbReference>
<keyword evidence="6 8" id="KW-1133">Transmembrane helix</keyword>
<protein>
    <submittedName>
        <fullName evidence="9">Iron ABC transporter permease</fullName>
    </submittedName>
</protein>
<keyword evidence="7 8" id="KW-0472">Membrane</keyword>
<feature type="transmembrane region" description="Helical" evidence="8">
    <location>
        <begin position="282"/>
        <end position="300"/>
    </location>
</feature>